<proteinExistence type="predicted"/>
<evidence type="ECO:0000256" key="5">
    <source>
        <dbReference type="ARBA" id="ARBA00022553"/>
    </source>
</evidence>
<evidence type="ECO:0000313" key="12">
    <source>
        <dbReference type="EMBL" id="SDF30261.1"/>
    </source>
</evidence>
<keyword evidence="5" id="KW-0597">Phosphoprotein</keyword>
<evidence type="ECO:0000256" key="3">
    <source>
        <dbReference type="ARBA" id="ARBA00012438"/>
    </source>
</evidence>
<dbReference type="Gene3D" id="3.30.565.10">
    <property type="entry name" value="Histidine kinase-like ATPase, C-terminal domain"/>
    <property type="match status" value="1"/>
</dbReference>
<keyword evidence="13" id="KW-1185">Reference proteome</keyword>
<gene>
    <name evidence="12" type="ORF">SAMN05421825_1525</name>
</gene>
<dbReference type="InterPro" id="IPR003594">
    <property type="entry name" value="HATPase_dom"/>
</dbReference>
<accession>A0A1G7JZT4</accession>
<dbReference type="GO" id="GO:0000155">
    <property type="term" value="F:phosphorelay sensor kinase activity"/>
    <property type="evidence" value="ECO:0007669"/>
    <property type="project" value="InterPro"/>
</dbReference>
<keyword evidence="4" id="KW-1003">Cell membrane</keyword>
<dbReference type="EMBL" id="FNBH01000001">
    <property type="protein sequence ID" value="SDF30261.1"/>
    <property type="molecule type" value="Genomic_DNA"/>
</dbReference>
<dbReference type="SMART" id="SM00387">
    <property type="entry name" value="HATPase_c"/>
    <property type="match status" value="1"/>
</dbReference>
<dbReference type="InterPro" id="IPR036890">
    <property type="entry name" value="HATPase_C_sf"/>
</dbReference>
<protein>
    <recommendedName>
        <fullName evidence="3">histidine kinase</fullName>
        <ecNumber evidence="3">2.7.13.3</ecNumber>
    </recommendedName>
</protein>
<name>A0A1G7JZT4_9FLAO</name>
<keyword evidence="10" id="KW-0812">Transmembrane</keyword>
<evidence type="ECO:0000256" key="1">
    <source>
        <dbReference type="ARBA" id="ARBA00000085"/>
    </source>
</evidence>
<feature type="transmembrane region" description="Helical" evidence="10">
    <location>
        <begin position="200"/>
        <end position="218"/>
    </location>
</feature>
<evidence type="ECO:0000256" key="6">
    <source>
        <dbReference type="ARBA" id="ARBA00022679"/>
    </source>
</evidence>
<dbReference type="SUPFAM" id="SSF47384">
    <property type="entry name" value="Homodimeric domain of signal transducing histidine kinase"/>
    <property type="match status" value="1"/>
</dbReference>
<keyword evidence="10" id="KW-0472">Membrane</keyword>
<keyword evidence="6" id="KW-0808">Transferase</keyword>
<dbReference type="InterPro" id="IPR005467">
    <property type="entry name" value="His_kinase_dom"/>
</dbReference>
<evidence type="ECO:0000256" key="9">
    <source>
        <dbReference type="ARBA" id="ARBA00022840"/>
    </source>
</evidence>
<evidence type="ECO:0000256" key="10">
    <source>
        <dbReference type="SAM" id="Phobius"/>
    </source>
</evidence>
<dbReference type="CDD" id="cd00082">
    <property type="entry name" value="HisKA"/>
    <property type="match status" value="1"/>
</dbReference>
<dbReference type="Pfam" id="PF02518">
    <property type="entry name" value="HATPase_c"/>
    <property type="match status" value="1"/>
</dbReference>
<dbReference type="PRINTS" id="PR00344">
    <property type="entry name" value="BCTRLSENSOR"/>
</dbReference>
<sequence length="434" mass="50748">MNRKRNITMILFTFSLVILVVLQGYYIYNSYRLEEKELNRQARIIADKTLETMEKYENETNEEKLVGDFDRLKKGITIQKEQILHPERIYSSEKLYNQKLEKTLKDNIRDSGFEIAMKSEIYSILDEVQKKELLPTNRSLILYQTVKKMSKPLTINEGKWSSRQTRENTDLKLDEKNYYLVKSKSSFQLLNVKILVLKKIIPLIIISLLIVILIVILFRNSIKNLNRQEKKISQLHTTIDSIAHELNTPITTLKFSIAQSSDSETKTLLERQIKRLETIVSSIHNNDSDDILIDKKEIENYFSEIKKSFDKIDFKIKIDFTENKSLFQNDFKQIMDNLIDNSSKYGAKEIQVLIKVNKSIEMEVSDDGIGIPKEEKQNIFDKYYRITRDENLHVNGLGVGLFLVKKIIDKYKGDIEVNPKKKGVSFKIMIPNEA</sequence>
<reference evidence="13" key="1">
    <citation type="submission" date="2016-10" db="EMBL/GenBank/DDBJ databases">
        <authorList>
            <person name="Varghese N."/>
            <person name="Submissions S."/>
        </authorList>
    </citation>
    <scope>NUCLEOTIDE SEQUENCE [LARGE SCALE GENOMIC DNA]</scope>
    <source>
        <strain evidence="13">DSM 19684</strain>
    </source>
</reference>
<dbReference type="GO" id="GO:0005886">
    <property type="term" value="C:plasma membrane"/>
    <property type="evidence" value="ECO:0007669"/>
    <property type="project" value="UniProtKB-SubCell"/>
</dbReference>
<comment type="subcellular location">
    <subcellularLocation>
        <location evidence="2">Cell membrane</location>
        <topology evidence="2">Multi-pass membrane protein</topology>
    </subcellularLocation>
</comment>
<dbReference type="CDD" id="cd00075">
    <property type="entry name" value="HATPase"/>
    <property type="match status" value="1"/>
</dbReference>
<dbReference type="RefSeq" id="WP_089872768.1">
    <property type="nucleotide sequence ID" value="NZ_FNBH01000001.1"/>
</dbReference>
<dbReference type="STRING" id="454006.SAMN05421825_1525"/>
<dbReference type="SUPFAM" id="SSF55874">
    <property type="entry name" value="ATPase domain of HSP90 chaperone/DNA topoisomerase II/histidine kinase"/>
    <property type="match status" value="1"/>
</dbReference>
<dbReference type="GO" id="GO:0005524">
    <property type="term" value="F:ATP binding"/>
    <property type="evidence" value="ECO:0007669"/>
    <property type="project" value="UniProtKB-KW"/>
</dbReference>
<dbReference type="InterPro" id="IPR036097">
    <property type="entry name" value="HisK_dim/P_sf"/>
</dbReference>
<dbReference type="AlphaFoldDB" id="A0A1G7JZT4"/>
<dbReference type="Proteomes" id="UP000199203">
    <property type="component" value="Unassembled WGS sequence"/>
</dbReference>
<evidence type="ECO:0000259" key="11">
    <source>
        <dbReference type="PROSITE" id="PS50109"/>
    </source>
</evidence>
<evidence type="ECO:0000256" key="8">
    <source>
        <dbReference type="ARBA" id="ARBA00022777"/>
    </source>
</evidence>
<dbReference type="InterPro" id="IPR003661">
    <property type="entry name" value="HisK_dim/P_dom"/>
</dbReference>
<feature type="transmembrane region" description="Helical" evidence="10">
    <location>
        <begin position="7"/>
        <end position="28"/>
    </location>
</feature>
<dbReference type="EC" id="2.7.13.3" evidence="3"/>
<organism evidence="12 13">
    <name type="scientific">Epilithonimonas hungarica</name>
    <dbReference type="NCBI Taxonomy" id="454006"/>
    <lineage>
        <taxon>Bacteria</taxon>
        <taxon>Pseudomonadati</taxon>
        <taxon>Bacteroidota</taxon>
        <taxon>Flavobacteriia</taxon>
        <taxon>Flavobacteriales</taxon>
        <taxon>Weeksellaceae</taxon>
        <taxon>Chryseobacterium group</taxon>
        <taxon>Epilithonimonas</taxon>
    </lineage>
</organism>
<keyword evidence="9" id="KW-0067">ATP-binding</keyword>
<dbReference type="PANTHER" id="PTHR44936">
    <property type="entry name" value="SENSOR PROTEIN CREC"/>
    <property type="match status" value="1"/>
</dbReference>
<keyword evidence="7" id="KW-0547">Nucleotide-binding</keyword>
<dbReference type="OrthoDB" id="1933776at2"/>
<comment type="catalytic activity">
    <reaction evidence="1">
        <text>ATP + protein L-histidine = ADP + protein N-phospho-L-histidine.</text>
        <dbReference type="EC" id="2.7.13.3"/>
    </reaction>
</comment>
<dbReference type="InterPro" id="IPR050980">
    <property type="entry name" value="2C_sensor_his_kinase"/>
</dbReference>
<dbReference type="InterPro" id="IPR004358">
    <property type="entry name" value="Sig_transdc_His_kin-like_C"/>
</dbReference>
<evidence type="ECO:0000256" key="2">
    <source>
        <dbReference type="ARBA" id="ARBA00004651"/>
    </source>
</evidence>
<evidence type="ECO:0000256" key="7">
    <source>
        <dbReference type="ARBA" id="ARBA00022741"/>
    </source>
</evidence>
<keyword evidence="8 12" id="KW-0418">Kinase</keyword>
<dbReference type="PROSITE" id="PS50109">
    <property type="entry name" value="HIS_KIN"/>
    <property type="match status" value="1"/>
</dbReference>
<keyword evidence="10" id="KW-1133">Transmembrane helix</keyword>
<dbReference type="PANTHER" id="PTHR44936:SF10">
    <property type="entry name" value="SENSOR PROTEIN RSTB"/>
    <property type="match status" value="1"/>
</dbReference>
<feature type="domain" description="Histidine kinase" evidence="11">
    <location>
        <begin position="241"/>
        <end position="434"/>
    </location>
</feature>
<evidence type="ECO:0000313" key="13">
    <source>
        <dbReference type="Proteomes" id="UP000199203"/>
    </source>
</evidence>
<evidence type="ECO:0000256" key="4">
    <source>
        <dbReference type="ARBA" id="ARBA00022475"/>
    </source>
</evidence>